<feature type="signal peptide" evidence="5">
    <location>
        <begin position="1"/>
        <end position="22"/>
    </location>
</feature>
<feature type="chain" id="PRO_5045702964" description="Cytochrome c domain-containing protein" evidence="5">
    <location>
        <begin position="23"/>
        <end position="174"/>
    </location>
</feature>
<organism evidence="7 8">
    <name type="scientific">Pendulispora brunnea</name>
    <dbReference type="NCBI Taxonomy" id="2905690"/>
    <lineage>
        <taxon>Bacteria</taxon>
        <taxon>Pseudomonadati</taxon>
        <taxon>Myxococcota</taxon>
        <taxon>Myxococcia</taxon>
        <taxon>Myxococcales</taxon>
        <taxon>Sorangiineae</taxon>
        <taxon>Pendulisporaceae</taxon>
        <taxon>Pendulispora</taxon>
    </lineage>
</organism>
<keyword evidence="2 3" id="KW-0408">Iron</keyword>
<evidence type="ECO:0000256" key="4">
    <source>
        <dbReference type="SAM" id="MobiDB-lite"/>
    </source>
</evidence>
<dbReference type="InterPro" id="IPR009056">
    <property type="entry name" value="Cyt_c-like_dom"/>
</dbReference>
<evidence type="ECO:0000259" key="6">
    <source>
        <dbReference type="PROSITE" id="PS51007"/>
    </source>
</evidence>
<keyword evidence="8" id="KW-1185">Reference proteome</keyword>
<protein>
    <recommendedName>
        <fullName evidence="6">Cytochrome c domain-containing protein</fullName>
    </recommendedName>
</protein>
<proteinExistence type="predicted"/>
<dbReference type="EMBL" id="CP089982">
    <property type="protein sequence ID" value="WXA95304.1"/>
    <property type="molecule type" value="Genomic_DNA"/>
</dbReference>
<dbReference type="PROSITE" id="PS51257">
    <property type="entry name" value="PROKAR_LIPOPROTEIN"/>
    <property type="match status" value="1"/>
</dbReference>
<keyword evidence="5" id="KW-0732">Signal</keyword>
<evidence type="ECO:0000256" key="5">
    <source>
        <dbReference type="SAM" id="SignalP"/>
    </source>
</evidence>
<evidence type="ECO:0000313" key="7">
    <source>
        <dbReference type="EMBL" id="WXA95304.1"/>
    </source>
</evidence>
<keyword evidence="1 3" id="KW-0479">Metal-binding</keyword>
<sequence length="174" mass="17692">MKTRLLLIALITAIAGMGTSLAACSSDDDSNNGGGNDAGKDTSPPGNDSGGNSGATFTQVYDQVISQKCTSCHAETFPDGGPRTPAGGLLLKPKATAHQNLVDKTAPGGACKTGDAGTANIKLVAPNDSENSLLSKKIRPNPPCGGQMPLNKPALSDSEVELIDSWIENGAKDN</sequence>
<gene>
    <name evidence="7" type="ORF">LZC95_00425</name>
</gene>
<keyword evidence="3" id="KW-0349">Heme</keyword>
<evidence type="ECO:0000313" key="8">
    <source>
        <dbReference type="Proteomes" id="UP001379533"/>
    </source>
</evidence>
<evidence type="ECO:0000256" key="3">
    <source>
        <dbReference type="PROSITE-ProRule" id="PRU00433"/>
    </source>
</evidence>
<accession>A0ABZ2KEK8</accession>
<feature type="region of interest" description="Disordered" evidence="4">
    <location>
        <begin position="25"/>
        <end position="56"/>
    </location>
</feature>
<evidence type="ECO:0000256" key="1">
    <source>
        <dbReference type="ARBA" id="ARBA00022723"/>
    </source>
</evidence>
<dbReference type="PROSITE" id="PS51007">
    <property type="entry name" value="CYTC"/>
    <property type="match status" value="1"/>
</dbReference>
<name>A0ABZ2KEK8_9BACT</name>
<reference evidence="7 8" key="1">
    <citation type="submission" date="2021-12" db="EMBL/GenBank/DDBJ databases">
        <title>Discovery of the Pendulisporaceae a myxobacterial family with distinct sporulation behavior and unique specialized metabolism.</title>
        <authorList>
            <person name="Garcia R."/>
            <person name="Popoff A."/>
            <person name="Bader C.D."/>
            <person name="Loehr J."/>
            <person name="Walesch S."/>
            <person name="Walt C."/>
            <person name="Boldt J."/>
            <person name="Bunk B."/>
            <person name="Haeckl F.J.F.P.J."/>
            <person name="Gunesch A.P."/>
            <person name="Birkelbach J."/>
            <person name="Nuebel U."/>
            <person name="Pietschmann T."/>
            <person name="Bach T."/>
            <person name="Mueller R."/>
        </authorList>
    </citation>
    <scope>NUCLEOTIDE SEQUENCE [LARGE SCALE GENOMIC DNA]</scope>
    <source>
        <strain evidence="7 8">MSr12523</strain>
    </source>
</reference>
<dbReference type="Proteomes" id="UP001379533">
    <property type="component" value="Chromosome"/>
</dbReference>
<dbReference type="RefSeq" id="WP_394845911.1">
    <property type="nucleotide sequence ID" value="NZ_CP089982.1"/>
</dbReference>
<feature type="domain" description="Cytochrome c" evidence="6">
    <location>
        <begin position="48"/>
        <end position="171"/>
    </location>
</feature>
<evidence type="ECO:0000256" key="2">
    <source>
        <dbReference type="ARBA" id="ARBA00023004"/>
    </source>
</evidence>